<gene>
    <name evidence="1" type="ORF">FGL86_12150</name>
</gene>
<organism evidence="1 2">
    <name type="scientific">Pistricoccus aurantiacus</name>
    <dbReference type="NCBI Taxonomy" id="1883414"/>
    <lineage>
        <taxon>Bacteria</taxon>
        <taxon>Pseudomonadati</taxon>
        <taxon>Pseudomonadota</taxon>
        <taxon>Gammaproteobacteria</taxon>
        <taxon>Oceanospirillales</taxon>
        <taxon>Halomonadaceae</taxon>
        <taxon>Pistricoccus</taxon>
    </lineage>
</organism>
<keyword evidence="2" id="KW-1185">Reference proteome</keyword>
<dbReference type="EMBL" id="CP042382">
    <property type="protein sequence ID" value="QEA39749.1"/>
    <property type="molecule type" value="Genomic_DNA"/>
</dbReference>
<sequence length="76" mass="9189">MGQQREGQWQWRCDESSTWQAVDVRVAYLGPWLIGLDVDRQRCWLWPDSATSETLRKLRRHLLMHNDLMHDDGFKY</sequence>
<name>A0A5B8SRE7_9GAMM</name>
<reference evidence="1 2" key="1">
    <citation type="submission" date="2019-06" db="EMBL/GenBank/DDBJ databases">
        <title>Genome analyses of bacteria isolated from kimchi.</title>
        <authorList>
            <person name="Lee S."/>
            <person name="Ahn S."/>
            <person name="Roh S."/>
        </authorList>
    </citation>
    <scope>NUCLEOTIDE SEQUENCE [LARGE SCALE GENOMIC DNA]</scope>
    <source>
        <strain evidence="1 2">CBA4606</strain>
    </source>
</reference>
<dbReference type="KEGG" id="paur:FGL86_12150"/>
<dbReference type="OrthoDB" id="6183803at2"/>
<proteinExistence type="predicted"/>
<dbReference type="AlphaFoldDB" id="A0A5B8SRE7"/>
<accession>A0A5B8SRE7</accession>
<dbReference type="Proteomes" id="UP000321272">
    <property type="component" value="Chromosome"/>
</dbReference>
<protein>
    <submittedName>
        <fullName evidence="1">Uncharacterized protein</fullName>
    </submittedName>
</protein>
<evidence type="ECO:0000313" key="1">
    <source>
        <dbReference type="EMBL" id="QEA39749.1"/>
    </source>
</evidence>
<evidence type="ECO:0000313" key="2">
    <source>
        <dbReference type="Proteomes" id="UP000321272"/>
    </source>
</evidence>